<sequence length="374" mass="41112">MECNKRAAGQTSPQQPQHCQTIPVPLTPNHESVQPWKICKDKMVELEVVLMPTGTSAYTGMYLEVVQASQNYKPIGRIGFDYRPAGGGNRKSINELLRLYCLRDRGRVMNPWTTTNTTQLTAINITVQAGQELLRVYQQTPGPEQQHHLLVAEQRCPQGVSGGFPYPNIKLSCQVRQREGEGGGCGEVFSAATSEYRKVPSSWRGMKINTTKTEVEGNVEVMQADLSFRSLPHNTSWLIKVAYSTGTWIHLSYTPNATLGNHWVNIQCSTINTSDDISTILYLNTTATSPPPRSYLIQICQSIPGLDLGLVSPPWFNDIALGLSQDCGRVQQVENGQHYSGKGCDEDGSCDGGCGRDIGRVNNLALDAVFGHSP</sequence>
<dbReference type="AlphaFoldDB" id="A0AAE1QC69"/>
<name>A0AAE1QC69_9EUCA</name>
<dbReference type="Proteomes" id="UP001292094">
    <property type="component" value="Unassembled WGS sequence"/>
</dbReference>
<keyword evidence="2" id="KW-1185">Reference proteome</keyword>
<comment type="caution">
    <text evidence="1">The sequence shown here is derived from an EMBL/GenBank/DDBJ whole genome shotgun (WGS) entry which is preliminary data.</text>
</comment>
<protein>
    <submittedName>
        <fullName evidence="1">Uncharacterized protein</fullName>
    </submittedName>
</protein>
<reference evidence="1" key="1">
    <citation type="submission" date="2023-11" db="EMBL/GenBank/DDBJ databases">
        <title>Genome assemblies of two species of porcelain crab, Petrolisthes cinctipes and Petrolisthes manimaculis (Anomura: Porcellanidae).</title>
        <authorList>
            <person name="Angst P."/>
        </authorList>
    </citation>
    <scope>NUCLEOTIDE SEQUENCE</scope>
    <source>
        <strain evidence="1">PB745_02</strain>
        <tissue evidence="1">Gill</tissue>
    </source>
</reference>
<accession>A0AAE1QC69</accession>
<proteinExistence type="predicted"/>
<dbReference type="EMBL" id="JAWZYT010000477">
    <property type="protein sequence ID" value="KAK4323053.1"/>
    <property type="molecule type" value="Genomic_DNA"/>
</dbReference>
<gene>
    <name evidence="1" type="ORF">Pmani_006237</name>
</gene>
<evidence type="ECO:0000313" key="1">
    <source>
        <dbReference type="EMBL" id="KAK4323053.1"/>
    </source>
</evidence>
<organism evidence="1 2">
    <name type="scientific">Petrolisthes manimaculis</name>
    <dbReference type="NCBI Taxonomy" id="1843537"/>
    <lineage>
        <taxon>Eukaryota</taxon>
        <taxon>Metazoa</taxon>
        <taxon>Ecdysozoa</taxon>
        <taxon>Arthropoda</taxon>
        <taxon>Crustacea</taxon>
        <taxon>Multicrustacea</taxon>
        <taxon>Malacostraca</taxon>
        <taxon>Eumalacostraca</taxon>
        <taxon>Eucarida</taxon>
        <taxon>Decapoda</taxon>
        <taxon>Pleocyemata</taxon>
        <taxon>Anomura</taxon>
        <taxon>Galatheoidea</taxon>
        <taxon>Porcellanidae</taxon>
        <taxon>Petrolisthes</taxon>
    </lineage>
</organism>
<evidence type="ECO:0000313" key="2">
    <source>
        <dbReference type="Proteomes" id="UP001292094"/>
    </source>
</evidence>